<comment type="cofactor">
    <cofactor evidence="1">
        <name>FAD</name>
        <dbReference type="ChEBI" id="CHEBI:57692"/>
    </cofactor>
</comment>
<dbReference type="InterPro" id="IPR012941">
    <property type="entry name" value="Phe_hydrox_C_dim_dom"/>
</dbReference>
<dbReference type="EMBL" id="CAJVQB010001384">
    <property type="protein sequence ID" value="CAG8533391.1"/>
    <property type="molecule type" value="Genomic_DNA"/>
</dbReference>
<dbReference type="PRINTS" id="PR00420">
    <property type="entry name" value="RNGMNOXGNASE"/>
</dbReference>
<evidence type="ECO:0000256" key="2">
    <source>
        <dbReference type="ARBA" id="ARBA00007801"/>
    </source>
</evidence>
<reference evidence="8 9" key="1">
    <citation type="submission" date="2021-06" db="EMBL/GenBank/DDBJ databases">
        <authorList>
            <person name="Kallberg Y."/>
            <person name="Tangrot J."/>
            <person name="Rosling A."/>
        </authorList>
    </citation>
    <scope>NUCLEOTIDE SEQUENCE [LARGE SCALE GENOMIC DNA]</scope>
    <source>
        <strain evidence="8 9">120-4 pot B 10/14</strain>
    </source>
</reference>
<protein>
    <submittedName>
        <fullName evidence="8">41364_t:CDS:1</fullName>
    </submittedName>
</protein>
<dbReference type="InterPro" id="IPR036249">
    <property type="entry name" value="Thioredoxin-like_sf"/>
</dbReference>
<evidence type="ECO:0000256" key="5">
    <source>
        <dbReference type="ARBA" id="ARBA00023002"/>
    </source>
</evidence>
<dbReference type="InterPro" id="IPR038220">
    <property type="entry name" value="PHOX_C_sf"/>
</dbReference>
<dbReference type="InterPro" id="IPR036188">
    <property type="entry name" value="FAD/NAD-bd_sf"/>
</dbReference>
<comment type="similarity">
    <text evidence="2">Belongs to the PheA/TfdB FAD monooxygenase family.</text>
</comment>
<dbReference type="PANTHER" id="PTHR43004">
    <property type="entry name" value="TRK SYSTEM POTASSIUM UPTAKE PROTEIN"/>
    <property type="match status" value="1"/>
</dbReference>
<name>A0ABM8W5W3_GIGMA</name>
<evidence type="ECO:0000313" key="9">
    <source>
        <dbReference type="Proteomes" id="UP000789901"/>
    </source>
</evidence>
<evidence type="ECO:0000256" key="3">
    <source>
        <dbReference type="ARBA" id="ARBA00022630"/>
    </source>
</evidence>
<dbReference type="InterPro" id="IPR050641">
    <property type="entry name" value="RIFMO-like"/>
</dbReference>
<proteinExistence type="inferred from homology"/>
<evidence type="ECO:0000313" key="8">
    <source>
        <dbReference type="EMBL" id="CAG8533391.1"/>
    </source>
</evidence>
<evidence type="ECO:0000256" key="4">
    <source>
        <dbReference type="ARBA" id="ARBA00022827"/>
    </source>
</evidence>
<dbReference type="Pfam" id="PF01494">
    <property type="entry name" value="FAD_binding_3"/>
    <property type="match status" value="1"/>
</dbReference>
<keyword evidence="4" id="KW-0274">FAD</keyword>
<dbReference type="Gene3D" id="3.40.30.20">
    <property type="match status" value="1"/>
</dbReference>
<feature type="domain" description="Phenol hydroxylase-like C-terminal dimerisation" evidence="7">
    <location>
        <begin position="579"/>
        <end position="637"/>
    </location>
</feature>
<gene>
    <name evidence="8" type="ORF">GMARGA_LOCUS3732</name>
</gene>
<dbReference type="Gene3D" id="3.30.70.2450">
    <property type="match status" value="1"/>
</dbReference>
<dbReference type="Pfam" id="PF07976">
    <property type="entry name" value="Phe_hydrox_dim"/>
    <property type="match status" value="1"/>
</dbReference>
<dbReference type="SUPFAM" id="SSF51905">
    <property type="entry name" value="FAD/NAD(P)-binding domain"/>
    <property type="match status" value="1"/>
</dbReference>
<keyword evidence="5" id="KW-0560">Oxidoreductase</keyword>
<feature type="domain" description="FAD-binding" evidence="6">
    <location>
        <begin position="11"/>
        <end position="377"/>
    </location>
</feature>
<dbReference type="Gene3D" id="3.50.50.60">
    <property type="entry name" value="FAD/NAD(P)-binding domain"/>
    <property type="match status" value="1"/>
</dbReference>
<dbReference type="SUPFAM" id="SSF52833">
    <property type="entry name" value="Thioredoxin-like"/>
    <property type="match status" value="1"/>
</dbReference>
<evidence type="ECO:0000256" key="1">
    <source>
        <dbReference type="ARBA" id="ARBA00001974"/>
    </source>
</evidence>
<evidence type="ECO:0000259" key="6">
    <source>
        <dbReference type="Pfam" id="PF01494"/>
    </source>
</evidence>
<dbReference type="PANTHER" id="PTHR43004:SF19">
    <property type="entry name" value="BINDING MONOOXYGENASE, PUTATIVE (JCVI)-RELATED"/>
    <property type="match status" value="1"/>
</dbReference>
<organism evidence="8 9">
    <name type="scientific">Gigaspora margarita</name>
    <dbReference type="NCBI Taxonomy" id="4874"/>
    <lineage>
        <taxon>Eukaryota</taxon>
        <taxon>Fungi</taxon>
        <taxon>Fungi incertae sedis</taxon>
        <taxon>Mucoromycota</taxon>
        <taxon>Glomeromycotina</taxon>
        <taxon>Glomeromycetes</taxon>
        <taxon>Diversisporales</taxon>
        <taxon>Gigasporaceae</taxon>
        <taxon>Gigaspora</taxon>
    </lineage>
</organism>
<comment type="caution">
    <text evidence="8">The sequence shown here is derived from an EMBL/GenBank/DDBJ whole genome shotgun (WGS) entry which is preliminary data.</text>
</comment>
<keyword evidence="9" id="KW-1185">Reference proteome</keyword>
<accession>A0ABM8W5W3</accession>
<dbReference type="InterPro" id="IPR002938">
    <property type="entry name" value="FAD-bd"/>
</dbReference>
<evidence type="ECO:0000259" key="7">
    <source>
        <dbReference type="Pfam" id="PF07976"/>
    </source>
</evidence>
<sequence length="640" mass="73381">MVSLLKEKKNVDVLICGAGPVGLFLANELAEFEINCRIIDKVEKHPEFSKALLISPRTMDILDNRGLLYPFLENGVKMKQLCIHQEVHDPSNAFKAELSNMNSNFSFALMNRQNKTVDYLIDALHEKKSMRKKHVPNVEFCMELIKYEEKDDHVIAIVKNTKNNVEEKIICQYLVGCDGVHSTVRKGINGWTFEGQTLKSSWALADVEIDHELVKYDQITSFVLNEGLIVIFPMGARKDTFRFVVKIGDEEKKNETNDHVTHGLTNETHMTLEELQKLVDEKIAPIKLELKNPVWISNFKINERIVNRYRTGRVFIAGDAAHCHSPLGGQGMNLGIQDAHNLAFKLALVIRNQAADVNKLLDSYEHERYPVGKNIIEGTGYLSKMMSGNDYFTSFLRTCVAPILFQFFPQSVFNFQNNLMQNNLHYLPGSSEILHKYKPRSSAENKLIEAGHYVQDGLLMKITSHKSHERITMLDIFCSTALKHTLVLFTLNKGVTSDCNPLIETLLEIYNDYKNTITPIIISYLEIYNDYKNTITPIIISYLEIYNDYKNTITLIIISYQGVVHAADVPFMPFQEEGREQHIFVERKFELHEKYGVMKEFGKQAFVLVRPDLYVASAVFEDDVDELKAFLDQYLTKADR</sequence>
<keyword evidence="3" id="KW-0285">Flavoprotein</keyword>
<dbReference type="Proteomes" id="UP000789901">
    <property type="component" value="Unassembled WGS sequence"/>
</dbReference>